<dbReference type="InterPro" id="IPR027417">
    <property type="entry name" value="P-loop_NTPase"/>
</dbReference>
<evidence type="ECO:0000313" key="4">
    <source>
        <dbReference type="EMBL" id="VDN22940.1"/>
    </source>
</evidence>
<dbReference type="OrthoDB" id="6284472at2759"/>
<dbReference type="SUPFAM" id="SSF52540">
    <property type="entry name" value="P-loop containing nucleoside triphosphate hydrolases"/>
    <property type="match status" value="1"/>
</dbReference>
<evidence type="ECO:0000256" key="2">
    <source>
        <dbReference type="ARBA" id="ARBA00022840"/>
    </source>
</evidence>
<evidence type="ECO:0000313" key="5">
    <source>
        <dbReference type="Proteomes" id="UP000281553"/>
    </source>
</evidence>
<feature type="non-terminal residue" evidence="4">
    <location>
        <position position="1"/>
    </location>
</feature>
<gene>
    <name evidence="4" type="ORF">DILT_LOCUS14160</name>
</gene>
<keyword evidence="2" id="KW-0067">ATP-binding</keyword>
<dbReference type="InterPro" id="IPR003959">
    <property type="entry name" value="ATPase_AAA_core"/>
</dbReference>
<dbReference type="InterPro" id="IPR050168">
    <property type="entry name" value="AAA_ATPase_domain"/>
</dbReference>
<dbReference type="CDD" id="cd19481">
    <property type="entry name" value="RecA-like_protease"/>
    <property type="match status" value="1"/>
</dbReference>
<organism evidence="4 5">
    <name type="scientific">Dibothriocephalus latus</name>
    <name type="common">Fish tapeworm</name>
    <name type="synonym">Diphyllobothrium latum</name>
    <dbReference type="NCBI Taxonomy" id="60516"/>
    <lineage>
        <taxon>Eukaryota</taxon>
        <taxon>Metazoa</taxon>
        <taxon>Spiralia</taxon>
        <taxon>Lophotrochozoa</taxon>
        <taxon>Platyhelminthes</taxon>
        <taxon>Cestoda</taxon>
        <taxon>Eucestoda</taxon>
        <taxon>Diphyllobothriidea</taxon>
        <taxon>Diphyllobothriidae</taxon>
        <taxon>Dibothriocephalus</taxon>
    </lineage>
</organism>
<evidence type="ECO:0000256" key="1">
    <source>
        <dbReference type="ARBA" id="ARBA00022741"/>
    </source>
</evidence>
<accession>A0A3P7M9U2</accession>
<proteinExistence type="predicted"/>
<dbReference type="PANTHER" id="PTHR23077:SF27">
    <property type="entry name" value="ATPASE FAMILY GENE 2 PROTEIN HOMOLOG A"/>
    <property type="match status" value="1"/>
</dbReference>
<dbReference type="Proteomes" id="UP000281553">
    <property type="component" value="Unassembled WGS sequence"/>
</dbReference>
<name>A0A3P7M9U2_DIBLA</name>
<sequence length="197" mass="21592">APVDEVSRVAIFSDYPSKVFYLGNFISWFAAVRLNTPIERPYATAFGAGWSGCCFNSSLGTTIFATDKDLKKGKLFVLFRHRCSKTLFVRALATECNLPLVAVQASRIFGRFVGDSERNMQRILMHARACAPAILFIDEIDLLLPSRSSSESGVSEHVLGEVLTAMDGVEGQCGQLLLIAATNRLENLDPLFGKPNV</sequence>
<dbReference type="Pfam" id="PF00004">
    <property type="entry name" value="AAA"/>
    <property type="match status" value="1"/>
</dbReference>
<dbReference type="GO" id="GO:0016887">
    <property type="term" value="F:ATP hydrolysis activity"/>
    <property type="evidence" value="ECO:0007669"/>
    <property type="project" value="InterPro"/>
</dbReference>
<reference evidence="4 5" key="1">
    <citation type="submission" date="2018-11" db="EMBL/GenBank/DDBJ databases">
        <authorList>
            <consortium name="Pathogen Informatics"/>
        </authorList>
    </citation>
    <scope>NUCLEOTIDE SEQUENCE [LARGE SCALE GENOMIC DNA]</scope>
</reference>
<protein>
    <recommendedName>
        <fullName evidence="3">ATPase AAA-type core domain-containing protein</fullName>
    </recommendedName>
</protein>
<dbReference type="GO" id="GO:0005524">
    <property type="term" value="F:ATP binding"/>
    <property type="evidence" value="ECO:0007669"/>
    <property type="project" value="UniProtKB-KW"/>
</dbReference>
<dbReference type="EMBL" id="UYRU01073003">
    <property type="protein sequence ID" value="VDN22940.1"/>
    <property type="molecule type" value="Genomic_DNA"/>
</dbReference>
<dbReference type="PANTHER" id="PTHR23077">
    <property type="entry name" value="AAA-FAMILY ATPASE"/>
    <property type="match status" value="1"/>
</dbReference>
<dbReference type="Gene3D" id="3.40.50.300">
    <property type="entry name" value="P-loop containing nucleotide triphosphate hydrolases"/>
    <property type="match status" value="1"/>
</dbReference>
<dbReference type="AlphaFoldDB" id="A0A3P7M9U2"/>
<dbReference type="GO" id="GO:0005737">
    <property type="term" value="C:cytoplasm"/>
    <property type="evidence" value="ECO:0007669"/>
    <property type="project" value="TreeGrafter"/>
</dbReference>
<keyword evidence="1" id="KW-0547">Nucleotide-binding</keyword>
<keyword evidence="5" id="KW-1185">Reference proteome</keyword>
<feature type="domain" description="ATPase AAA-type core" evidence="3">
    <location>
        <begin position="83"/>
        <end position="191"/>
    </location>
</feature>
<evidence type="ECO:0000259" key="3">
    <source>
        <dbReference type="Pfam" id="PF00004"/>
    </source>
</evidence>